<name>A0A6C0I4G2_9ZZZZ</name>
<dbReference type="EMBL" id="MN740086">
    <property type="protein sequence ID" value="QHT87285.1"/>
    <property type="molecule type" value="Genomic_DNA"/>
</dbReference>
<reference evidence="1" key="1">
    <citation type="journal article" date="2020" name="Nature">
        <title>Giant virus diversity and host interactions through global metagenomics.</title>
        <authorList>
            <person name="Schulz F."/>
            <person name="Roux S."/>
            <person name="Paez-Espino D."/>
            <person name="Jungbluth S."/>
            <person name="Walsh D.A."/>
            <person name="Denef V.J."/>
            <person name="McMahon K.D."/>
            <person name="Konstantinidis K.T."/>
            <person name="Eloe-Fadrosh E.A."/>
            <person name="Kyrpides N.C."/>
            <person name="Woyke T."/>
        </authorList>
    </citation>
    <scope>NUCLEOTIDE SEQUENCE</scope>
    <source>
        <strain evidence="1">GVMAG-M-3300023184-190</strain>
    </source>
</reference>
<evidence type="ECO:0000313" key="1">
    <source>
        <dbReference type="EMBL" id="QHT87285.1"/>
    </source>
</evidence>
<protein>
    <submittedName>
        <fullName evidence="1">Uncharacterized protein</fullName>
    </submittedName>
</protein>
<proteinExistence type="predicted"/>
<dbReference type="AlphaFoldDB" id="A0A6C0I4G2"/>
<sequence length="139" mass="16062">MNSVDNLTLSLLMNKTKYNKYLAQTDPDAHKEKQEFIANLLQNRRELLSITNKLIENPDHSSMSSEIVDSFAIYAKELINHLQEKKKMNELEHVEKVEEEEVLFGSIDESKPTTSSFWSKDQIVKTNAILQTIPKSKRP</sequence>
<organism evidence="1">
    <name type="scientific">viral metagenome</name>
    <dbReference type="NCBI Taxonomy" id="1070528"/>
    <lineage>
        <taxon>unclassified sequences</taxon>
        <taxon>metagenomes</taxon>
        <taxon>organismal metagenomes</taxon>
    </lineage>
</organism>
<accession>A0A6C0I4G2</accession>